<dbReference type="Gene3D" id="1.20.120.1750">
    <property type="match status" value="1"/>
</dbReference>
<dbReference type="InterPro" id="IPR031127">
    <property type="entry name" value="E3_UB_ligase_RBR"/>
</dbReference>
<dbReference type="EC" id="2.3.2.31" evidence="2"/>
<evidence type="ECO:0000259" key="11">
    <source>
        <dbReference type="PROSITE" id="PS50089"/>
    </source>
</evidence>
<keyword evidence="8" id="KW-0862">Zinc</keyword>
<dbReference type="InterPro" id="IPR017907">
    <property type="entry name" value="Znf_RING_CS"/>
</dbReference>
<dbReference type="Pfam" id="PF19422">
    <property type="entry name" value="Ariadne"/>
    <property type="match status" value="1"/>
</dbReference>
<dbReference type="PANTHER" id="PTHR11685">
    <property type="entry name" value="RBR FAMILY RING FINGER AND IBR DOMAIN-CONTAINING"/>
    <property type="match status" value="1"/>
</dbReference>
<dbReference type="InterPro" id="IPR001841">
    <property type="entry name" value="Znf_RING"/>
</dbReference>
<evidence type="ECO:0000256" key="3">
    <source>
        <dbReference type="ARBA" id="ARBA00022679"/>
    </source>
</evidence>
<dbReference type="EMBL" id="CAMPGE010007362">
    <property type="protein sequence ID" value="CAI2366281.1"/>
    <property type="molecule type" value="Genomic_DNA"/>
</dbReference>
<dbReference type="Pfam" id="PF22191">
    <property type="entry name" value="IBR_1"/>
    <property type="match status" value="1"/>
</dbReference>
<accession>A0AAD1XD77</accession>
<dbReference type="CDD" id="cd22583">
    <property type="entry name" value="Rcat_RBR_ARI7-like"/>
    <property type="match status" value="1"/>
</dbReference>
<evidence type="ECO:0000256" key="4">
    <source>
        <dbReference type="ARBA" id="ARBA00022723"/>
    </source>
</evidence>
<dbReference type="InterPro" id="IPR002867">
    <property type="entry name" value="IBR_dom"/>
</dbReference>
<dbReference type="SUPFAM" id="SSF57850">
    <property type="entry name" value="RING/U-box"/>
    <property type="match status" value="3"/>
</dbReference>
<keyword evidence="7" id="KW-0833">Ubl conjugation pathway</keyword>
<dbReference type="Pfam" id="PF01485">
    <property type="entry name" value="IBR"/>
    <property type="match status" value="1"/>
</dbReference>
<keyword evidence="6 9" id="KW-0863">Zinc-finger</keyword>
<sequence length="500" mass="58953">MESHGDSVEEECEGWDDEEYEDPALENTPSENTLAKIKDYRIYTSEEIMEKQGKIIQNVREILGVDEDDAITALKHFSWSVEQLEEKWFSDEDKTKYQCGLVPDDSKCPPPNKKYADLCQICFLPLKKDKINSLKCGHIFCRQCWTDFFDTKLLEGYHCVMSKCPQYGCPLTVTHSIWKQILTGKHLQRYLKFHCKSYTDETKNINWCPKPGCNFCVENVSYVVSEVECNCGHFFCFKCGEDSHRPCSCELAKKWMMKNKSESENITWMIANTKNCPKCQRPIEKNQGCNHMTCNMCKHEFCWMCMGSWTEHGNATGGYYKCNKYEEMKSSKNDLTKLEEERDRAKHELKKYMFFFERYSNHVKAGDHANEMKPKIEILIEKLNTEKSYPIAELHFLKEGLDEVIRCRKVLKWTYAYGFYLNDDKEKALFENAQEMLEKNADRLHEYLEQDFEPFLCEEELDKKPFYQYKSNLVNCYKVTKQFYTNLLDGLERGLTNNII</sequence>
<dbReference type="InterPro" id="IPR013083">
    <property type="entry name" value="Znf_RING/FYVE/PHD"/>
</dbReference>
<dbReference type="InterPro" id="IPR045840">
    <property type="entry name" value="Ariadne"/>
</dbReference>
<feature type="compositionally biased region" description="Acidic residues" evidence="10">
    <location>
        <begin position="8"/>
        <end position="24"/>
    </location>
</feature>
<dbReference type="GO" id="GO:0008270">
    <property type="term" value="F:zinc ion binding"/>
    <property type="evidence" value="ECO:0007669"/>
    <property type="project" value="UniProtKB-KW"/>
</dbReference>
<dbReference type="Gene3D" id="3.30.40.10">
    <property type="entry name" value="Zinc/RING finger domain, C3HC4 (zinc finger)"/>
    <property type="match status" value="1"/>
</dbReference>
<dbReference type="GO" id="GO:0061630">
    <property type="term" value="F:ubiquitin protein ligase activity"/>
    <property type="evidence" value="ECO:0007669"/>
    <property type="project" value="UniProtKB-EC"/>
</dbReference>
<dbReference type="SMART" id="SM00647">
    <property type="entry name" value="IBR"/>
    <property type="match status" value="2"/>
</dbReference>
<dbReference type="Proteomes" id="UP001295684">
    <property type="component" value="Unassembled WGS sequence"/>
</dbReference>
<evidence type="ECO:0000313" key="14">
    <source>
        <dbReference type="Proteomes" id="UP001295684"/>
    </source>
</evidence>
<evidence type="ECO:0000313" key="13">
    <source>
        <dbReference type="EMBL" id="CAI2366281.1"/>
    </source>
</evidence>
<name>A0AAD1XD77_EUPCR</name>
<evidence type="ECO:0000256" key="7">
    <source>
        <dbReference type="ARBA" id="ARBA00022786"/>
    </source>
</evidence>
<dbReference type="PROSITE" id="PS50089">
    <property type="entry name" value="ZF_RING_2"/>
    <property type="match status" value="1"/>
</dbReference>
<keyword evidence="4" id="KW-0479">Metal-binding</keyword>
<proteinExistence type="predicted"/>
<dbReference type="CDD" id="cd20346">
    <property type="entry name" value="BRcat_RBR_ANKIB1"/>
    <property type="match status" value="1"/>
</dbReference>
<protein>
    <recommendedName>
        <fullName evidence="2">RBR-type E3 ubiquitin transferase</fullName>
        <ecNumber evidence="2">2.3.2.31</ecNumber>
    </recommendedName>
</protein>
<dbReference type="AlphaFoldDB" id="A0AAD1XD77"/>
<evidence type="ECO:0000256" key="10">
    <source>
        <dbReference type="SAM" id="MobiDB-lite"/>
    </source>
</evidence>
<feature type="region of interest" description="Disordered" evidence="10">
    <location>
        <begin position="1"/>
        <end position="29"/>
    </location>
</feature>
<dbReference type="FunFam" id="1.20.120.1750:FF:000027">
    <property type="entry name" value="RBR-type E3 ubiquitin transferase"/>
    <property type="match status" value="1"/>
</dbReference>
<evidence type="ECO:0000256" key="5">
    <source>
        <dbReference type="ARBA" id="ARBA00022737"/>
    </source>
</evidence>
<reference evidence="13" key="1">
    <citation type="submission" date="2023-07" db="EMBL/GenBank/DDBJ databases">
        <authorList>
            <consortium name="AG Swart"/>
            <person name="Singh M."/>
            <person name="Singh A."/>
            <person name="Seah K."/>
            <person name="Emmerich C."/>
        </authorList>
    </citation>
    <scope>NUCLEOTIDE SEQUENCE</scope>
    <source>
        <strain evidence="13">DP1</strain>
    </source>
</reference>
<keyword evidence="14" id="KW-1185">Reference proteome</keyword>
<dbReference type="InterPro" id="IPR044066">
    <property type="entry name" value="TRIAD_supradom"/>
</dbReference>
<evidence type="ECO:0000256" key="9">
    <source>
        <dbReference type="PROSITE-ProRule" id="PRU00175"/>
    </source>
</evidence>
<comment type="caution">
    <text evidence="13">The sequence shown here is derived from an EMBL/GenBank/DDBJ whole genome shotgun (WGS) entry which is preliminary data.</text>
</comment>
<dbReference type="InterPro" id="IPR048962">
    <property type="entry name" value="ARIH1-like_UBL"/>
</dbReference>
<gene>
    <name evidence="13" type="ORF">ECRASSUSDP1_LOCUS7553</name>
</gene>
<feature type="domain" description="RING-type" evidence="11">
    <location>
        <begin position="119"/>
        <end position="165"/>
    </location>
</feature>
<dbReference type="GO" id="GO:0016567">
    <property type="term" value="P:protein ubiquitination"/>
    <property type="evidence" value="ECO:0007669"/>
    <property type="project" value="InterPro"/>
</dbReference>
<dbReference type="PROSITE" id="PS00518">
    <property type="entry name" value="ZF_RING_1"/>
    <property type="match status" value="1"/>
</dbReference>
<evidence type="ECO:0000256" key="8">
    <source>
        <dbReference type="ARBA" id="ARBA00022833"/>
    </source>
</evidence>
<evidence type="ECO:0000259" key="12">
    <source>
        <dbReference type="PROSITE" id="PS51873"/>
    </source>
</evidence>
<feature type="domain" description="RING-type" evidence="12">
    <location>
        <begin position="115"/>
        <end position="326"/>
    </location>
</feature>
<dbReference type="PROSITE" id="PS51873">
    <property type="entry name" value="TRIAD"/>
    <property type="match status" value="1"/>
</dbReference>
<keyword evidence="3" id="KW-0808">Transferase</keyword>
<keyword evidence="5" id="KW-0677">Repeat</keyword>
<evidence type="ECO:0000256" key="6">
    <source>
        <dbReference type="ARBA" id="ARBA00022771"/>
    </source>
</evidence>
<evidence type="ECO:0000256" key="2">
    <source>
        <dbReference type="ARBA" id="ARBA00012251"/>
    </source>
</evidence>
<evidence type="ECO:0000256" key="1">
    <source>
        <dbReference type="ARBA" id="ARBA00001798"/>
    </source>
</evidence>
<comment type="catalytic activity">
    <reaction evidence="1">
        <text>[E2 ubiquitin-conjugating enzyme]-S-ubiquitinyl-L-cysteine + [acceptor protein]-L-lysine = [E2 ubiquitin-conjugating enzyme]-L-cysteine + [acceptor protein]-N(6)-ubiquitinyl-L-lysine.</text>
        <dbReference type="EC" id="2.3.2.31"/>
    </reaction>
</comment>
<dbReference type="Pfam" id="PF21235">
    <property type="entry name" value="UBA_ARI1"/>
    <property type="match status" value="1"/>
</dbReference>
<organism evidence="13 14">
    <name type="scientific">Euplotes crassus</name>
    <dbReference type="NCBI Taxonomy" id="5936"/>
    <lineage>
        <taxon>Eukaryota</taxon>
        <taxon>Sar</taxon>
        <taxon>Alveolata</taxon>
        <taxon>Ciliophora</taxon>
        <taxon>Intramacronucleata</taxon>
        <taxon>Spirotrichea</taxon>
        <taxon>Hypotrichia</taxon>
        <taxon>Euplotida</taxon>
        <taxon>Euplotidae</taxon>
        <taxon>Moneuplotes</taxon>
    </lineage>
</organism>